<feature type="transmembrane region" description="Helical" evidence="1">
    <location>
        <begin position="183"/>
        <end position="213"/>
    </location>
</feature>
<proteinExistence type="predicted"/>
<keyword evidence="1" id="KW-1133">Transmembrane helix</keyword>
<name>X1GWM8_9ZZZZ</name>
<comment type="caution">
    <text evidence="2">The sequence shown here is derived from an EMBL/GenBank/DDBJ whole genome shotgun (WGS) entry which is preliminary data.</text>
</comment>
<feature type="non-terminal residue" evidence="2">
    <location>
        <position position="1"/>
    </location>
</feature>
<keyword evidence="1" id="KW-0472">Membrane</keyword>
<gene>
    <name evidence="2" type="ORF">S03H2_49932</name>
</gene>
<accession>X1GWM8</accession>
<dbReference type="AlphaFoldDB" id="X1GWM8"/>
<protein>
    <submittedName>
        <fullName evidence="2">Uncharacterized protein</fullName>
    </submittedName>
</protein>
<sequence>HIWGRNDMSSNQKMGISWVVKDPDGIVVEEYSRWEAFWTGPGDDHEFIGGRFDLDKAGAWTISVELLMNEGDPVVVDSYEGDLCTVTTEVPPEYELIQETIFPLAYIYEGWQETCIFEFPLGPEQIPFTQWGGLKIAEAMANHVEGEGSRVLKLRVYEDTTPPLWTNYRVEVTAAITPQEGIAIWPVLAALPWAAIIKGTLIVLGIVIVGWVIEKLIKAVDKAFFHTTPGLENVKPTWSRETLIKTINDSEEYWERTPTPVE</sequence>
<reference evidence="2" key="1">
    <citation type="journal article" date="2014" name="Front. Microbiol.">
        <title>High frequency of phylogenetically diverse reductive dehalogenase-homologous genes in deep subseafloor sedimentary metagenomes.</title>
        <authorList>
            <person name="Kawai M."/>
            <person name="Futagami T."/>
            <person name="Toyoda A."/>
            <person name="Takaki Y."/>
            <person name="Nishi S."/>
            <person name="Hori S."/>
            <person name="Arai W."/>
            <person name="Tsubouchi T."/>
            <person name="Morono Y."/>
            <person name="Uchiyama I."/>
            <person name="Ito T."/>
            <person name="Fujiyama A."/>
            <person name="Inagaki F."/>
            <person name="Takami H."/>
        </authorList>
    </citation>
    <scope>NUCLEOTIDE SEQUENCE</scope>
    <source>
        <strain evidence="2">Expedition CK06-06</strain>
    </source>
</reference>
<keyword evidence="1" id="KW-0812">Transmembrane</keyword>
<feature type="non-terminal residue" evidence="2">
    <location>
        <position position="262"/>
    </location>
</feature>
<organism evidence="2">
    <name type="scientific">marine sediment metagenome</name>
    <dbReference type="NCBI Taxonomy" id="412755"/>
    <lineage>
        <taxon>unclassified sequences</taxon>
        <taxon>metagenomes</taxon>
        <taxon>ecological metagenomes</taxon>
    </lineage>
</organism>
<evidence type="ECO:0000313" key="2">
    <source>
        <dbReference type="EMBL" id="GAH62341.1"/>
    </source>
</evidence>
<evidence type="ECO:0000256" key="1">
    <source>
        <dbReference type="SAM" id="Phobius"/>
    </source>
</evidence>
<dbReference type="EMBL" id="BARU01031580">
    <property type="protein sequence ID" value="GAH62341.1"/>
    <property type="molecule type" value="Genomic_DNA"/>
</dbReference>